<dbReference type="AlphaFoldDB" id="H0R3Y6"/>
<feature type="domain" description="Reductase C-terminal" evidence="6">
    <location>
        <begin position="329"/>
        <end position="413"/>
    </location>
</feature>
<dbReference type="EMBL" id="BAEH01000095">
    <property type="protein sequence ID" value="GAB19787.1"/>
    <property type="molecule type" value="Genomic_DNA"/>
</dbReference>
<dbReference type="SUPFAM" id="SSF51905">
    <property type="entry name" value="FAD/NAD(P)-binding domain"/>
    <property type="match status" value="2"/>
</dbReference>
<dbReference type="Gene3D" id="3.50.50.60">
    <property type="entry name" value="FAD/NAD(P)-binding domain"/>
    <property type="match status" value="2"/>
</dbReference>
<dbReference type="InterPro" id="IPR023753">
    <property type="entry name" value="FAD/NAD-binding_dom"/>
</dbReference>
<reference evidence="7 8" key="1">
    <citation type="submission" date="2011-12" db="EMBL/GenBank/DDBJ databases">
        <title>Whole genome shotgun sequence of Gordonia effusa NBRC 100432.</title>
        <authorList>
            <person name="Yoshida I."/>
            <person name="Takarada H."/>
            <person name="Hosoyama A."/>
            <person name="Tsuchikane K."/>
            <person name="Katsumata H."/>
            <person name="Yamazaki S."/>
            <person name="Fujita N."/>
        </authorList>
    </citation>
    <scope>NUCLEOTIDE SEQUENCE [LARGE SCALE GENOMIC DNA]</scope>
    <source>
        <strain evidence="7 8">NBRC 100432</strain>
    </source>
</reference>
<dbReference type="PRINTS" id="PR00368">
    <property type="entry name" value="FADPNR"/>
</dbReference>
<dbReference type="GO" id="GO:0005737">
    <property type="term" value="C:cytoplasm"/>
    <property type="evidence" value="ECO:0007669"/>
    <property type="project" value="TreeGrafter"/>
</dbReference>
<dbReference type="InterPro" id="IPR028202">
    <property type="entry name" value="Reductase_C"/>
</dbReference>
<accession>H0R3Y6</accession>
<dbReference type="InterPro" id="IPR016156">
    <property type="entry name" value="FAD/NAD-linked_Rdtase_dimer_sf"/>
</dbReference>
<evidence type="ECO:0000313" key="8">
    <source>
        <dbReference type="Proteomes" id="UP000035034"/>
    </source>
</evidence>
<dbReference type="PANTHER" id="PTHR43557">
    <property type="entry name" value="APOPTOSIS-INDUCING FACTOR 1"/>
    <property type="match status" value="1"/>
</dbReference>
<sequence length="414" mass="43952">MAVSRSQAPEAIVVVGAGLAGAKSAEALRDNGFDGAITLIGSERHLPYERPPLSKDVLTGHKHLADFTVHDSAWYRENKVELRLGQTVNAIDTDTNRVTLADGDTLSYDKLILATGSSSKHPPFPGADAAGVYYLRTVDQAREIKHALTAGSSLAVIGAGWIGLEVAAAARAAGVAVTIVESATLPLQAALGRELGDVFAGLHREHNVDFRFDSSVAEITTTDGRARGLRLSDGTQINADAVLVAVGAAPNIDIAREAGLDIADGGVAVNASLRASDPDVYAVGDIAAAENPFYDTRIRTEHWANALNQPAVAAAAALGGTDVYDTLPYFFTDQYDLGMEYVGYAPSYDSVVIRGDQAKREFVAFWLDADRRVLAGMNVNVWDVTDDVKALIRSRKAVDPIQVADTRTPLSRLG</sequence>
<proteinExistence type="predicted"/>
<dbReference type="Pfam" id="PF07992">
    <property type="entry name" value="Pyr_redox_2"/>
    <property type="match status" value="1"/>
</dbReference>
<protein>
    <submittedName>
        <fullName evidence="7">Putative ferredoxin reductase</fullName>
    </submittedName>
</protein>
<evidence type="ECO:0000259" key="6">
    <source>
        <dbReference type="Pfam" id="PF14759"/>
    </source>
</evidence>
<comment type="caution">
    <text evidence="7">The sequence shown here is derived from an EMBL/GenBank/DDBJ whole genome shotgun (WGS) entry which is preliminary data.</text>
</comment>
<evidence type="ECO:0000256" key="4">
    <source>
        <dbReference type="ARBA" id="ARBA00023002"/>
    </source>
</evidence>
<dbReference type="Proteomes" id="UP000035034">
    <property type="component" value="Unassembled WGS sequence"/>
</dbReference>
<dbReference type="GO" id="GO:0016651">
    <property type="term" value="F:oxidoreductase activity, acting on NAD(P)H"/>
    <property type="evidence" value="ECO:0007669"/>
    <property type="project" value="TreeGrafter"/>
</dbReference>
<dbReference type="PANTHER" id="PTHR43557:SF2">
    <property type="entry name" value="RIESKE DOMAIN-CONTAINING PROTEIN-RELATED"/>
    <property type="match status" value="1"/>
</dbReference>
<feature type="domain" description="FAD/NAD(P)-binding" evidence="5">
    <location>
        <begin position="12"/>
        <end position="309"/>
    </location>
</feature>
<evidence type="ECO:0000256" key="1">
    <source>
        <dbReference type="ARBA" id="ARBA00001974"/>
    </source>
</evidence>
<dbReference type="InterPro" id="IPR050446">
    <property type="entry name" value="FAD-oxidoreductase/Apoptosis"/>
</dbReference>
<keyword evidence="4" id="KW-0560">Oxidoreductase</keyword>
<keyword evidence="3" id="KW-0274">FAD</keyword>
<dbReference type="STRING" id="1077974.GOEFS_095_00220"/>
<gene>
    <name evidence="7" type="ORF">GOEFS_095_00220</name>
</gene>
<keyword evidence="2" id="KW-0285">Flavoprotein</keyword>
<keyword evidence="8" id="KW-1185">Reference proteome</keyword>
<name>H0R3Y6_9ACTN</name>
<dbReference type="SUPFAM" id="SSF55424">
    <property type="entry name" value="FAD/NAD-linked reductases, dimerisation (C-terminal) domain"/>
    <property type="match status" value="1"/>
</dbReference>
<dbReference type="InterPro" id="IPR036188">
    <property type="entry name" value="FAD/NAD-bd_sf"/>
</dbReference>
<evidence type="ECO:0000313" key="7">
    <source>
        <dbReference type="EMBL" id="GAB19787.1"/>
    </source>
</evidence>
<evidence type="ECO:0000256" key="3">
    <source>
        <dbReference type="ARBA" id="ARBA00022827"/>
    </source>
</evidence>
<dbReference type="eggNOG" id="COG0446">
    <property type="taxonomic scope" value="Bacteria"/>
</dbReference>
<evidence type="ECO:0000259" key="5">
    <source>
        <dbReference type="Pfam" id="PF07992"/>
    </source>
</evidence>
<dbReference type="OrthoDB" id="4213189at2"/>
<dbReference type="PRINTS" id="PR00411">
    <property type="entry name" value="PNDRDTASEI"/>
</dbReference>
<comment type="cofactor">
    <cofactor evidence="1">
        <name>FAD</name>
        <dbReference type="ChEBI" id="CHEBI:57692"/>
    </cofactor>
</comment>
<organism evidence="7 8">
    <name type="scientific">Gordonia effusa NBRC 100432</name>
    <dbReference type="NCBI Taxonomy" id="1077974"/>
    <lineage>
        <taxon>Bacteria</taxon>
        <taxon>Bacillati</taxon>
        <taxon>Actinomycetota</taxon>
        <taxon>Actinomycetes</taxon>
        <taxon>Mycobacteriales</taxon>
        <taxon>Gordoniaceae</taxon>
        <taxon>Gordonia</taxon>
    </lineage>
</organism>
<dbReference type="Pfam" id="PF14759">
    <property type="entry name" value="Reductase_C"/>
    <property type="match status" value="1"/>
</dbReference>
<dbReference type="Gene3D" id="3.30.390.30">
    <property type="match status" value="1"/>
</dbReference>
<evidence type="ECO:0000256" key="2">
    <source>
        <dbReference type="ARBA" id="ARBA00022630"/>
    </source>
</evidence>
<dbReference type="RefSeq" id="WP_007319122.1">
    <property type="nucleotide sequence ID" value="NZ_BAEH01000095.1"/>
</dbReference>